<dbReference type="eggNOG" id="KOG1213">
    <property type="taxonomic scope" value="Eukaryota"/>
</dbReference>
<dbReference type="Pfam" id="PF04825">
    <property type="entry name" value="Rad21_Rec8_N"/>
    <property type="match status" value="1"/>
</dbReference>
<dbReference type="FunCoup" id="G8Y2V8">
    <property type="interactions" value="333"/>
</dbReference>
<feature type="region of interest" description="Disordered" evidence="4">
    <location>
        <begin position="424"/>
        <end position="446"/>
    </location>
</feature>
<dbReference type="OrthoDB" id="10071381at2759"/>
<feature type="domain" description="Rad21/Rec8-like protein C-terminal eukaryotic" evidence="5">
    <location>
        <begin position="505"/>
        <end position="532"/>
    </location>
</feature>
<name>G8Y2V8_PICSO</name>
<dbReference type="InterPro" id="IPR036390">
    <property type="entry name" value="WH_DNA-bd_sf"/>
</dbReference>
<dbReference type="InterPro" id="IPR023093">
    <property type="entry name" value="ScpA-like_C"/>
</dbReference>
<protein>
    <submittedName>
        <fullName evidence="7">Piso0_005769 protein</fullName>
    </submittedName>
</protein>
<feature type="domain" description="Rad21/Rec8-like protein N-terminal" evidence="6">
    <location>
        <begin position="3"/>
        <end position="105"/>
    </location>
</feature>
<dbReference type="InParanoid" id="G8Y2V8"/>
<dbReference type="STRING" id="559304.G8Y2V8"/>
<comment type="subcellular location">
    <subcellularLocation>
        <location evidence="1">Nucleus</location>
    </subcellularLocation>
</comment>
<dbReference type="GO" id="GO:1990414">
    <property type="term" value="P:replication-born double-strand break repair via sister chromatid exchange"/>
    <property type="evidence" value="ECO:0007669"/>
    <property type="project" value="TreeGrafter"/>
</dbReference>
<evidence type="ECO:0000256" key="3">
    <source>
        <dbReference type="ARBA" id="ARBA00023242"/>
    </source>
</evidence>
<sequence length="554" mass="62814">MHTDYLLSKESPFAHVWLAANYDKKLSKQQLLSTNIVQSSSLLSSRPISFETTQTIEAGDKGAITLRMSGQLLYGITRIYSRKTKYLLDDVNDILFRLKTSFKYASGGMTLGPDGQRNVVNLPAEKTIINNVASITLPDKITELDLLYQDDLNLDDVEGRLGSAFFGAANAEAVDETSFDRSIELPRIAEQNVTINDDDDDGFELNFDLPQSDESFEDHSIETGRNIQADDQNMQRSILSDLKDTDTLGDNLSFNMDLDDPLEVIEDDNVSKPQNVEDEENNEHKSTNMEQSKSNIVRHRGKIVGLTEDGHIRTTKRKLHVDSTEVLDTGITLQELKKNQQLQLMDAPFDYFFPSLSNNFKISIIHNLASPLPSSNKRRKLWDIGISAKTTPQNDEIDNRSESEVEDHSHYDLNFDLSLPELDSMLNDDGEGQNHESNQLDSNYQVSTTQSTTQVAGHLREMFNQNHMSVSLSQLYEKDINMEEKLEEYIPLGLAEKDNDNVKINKRREVTKCFFELLVLATNDCISIKQEHDDTHLGKDLLMESKDGLFNRFI</sequence>
<dbReference type="Pfam" id="PF04824">
    <property type="entry name" value="Rad21_Rec8"/>
    <property type="match status" value="1"/>
</dbReference>
<organism evidence="7 8">
    <name type="scientific">Pichia sorbitophila (strain ATCC MYA-4447 / BCRC 22081 / CBS 7064 / NBRC 10061 / NRRL Y-12695)</name>
    <name type="common">Hybrid yeast</name>
    <dbReference type="NCBI Taxonomy" id="559304"/>
    <lineage>
        <taxon>Eukaryota</taxon>
        <taxon>Fungi</taxon>
        <taxon>Dikarya</taxon>
        <taxon>Ascomycota</taxon>
        <taxon>Saccharomycotina</taxon>
        <taxon>Pichiomycetes</taxon>
        <taxon>Debaryomycetaceae</taxon>
        <taxon>Millerozyma</taxon>
    </lineage>
</organism>
<dbReference type="GO" id="GO:0008278">
    <property type="term" value="C:cohesin complex"/>
    <property type="evidence" value="ECO:0007669"/>
    <property type="project" value="InterPro"/>
</dbReference>
<evidence type="ECO:0000256" key="2">
    <source>
        <dbReference type="ARBA" id="ARBA00009870"/>
    </source>
</evidence>
<dbReference type="AlphaFoldDB" id="G8Y2V8"/>
<dbReference type="EMBL" id="FO082047">
    <property type="protein sequence ID" value="CCE86119.1"/>
    <property type="molecule type" value="Genomic_DNA"/>
</dbReference>
<dbReference type="InterPro" id="IPR039781">
    <property type="entry name" value="Rad21/Rec8-like"/>
</dbReference>
<dbReference type="InterPro" id="IPR006909">
    <property type="entry name" value="Rad21/Rec8_C_eu"/>
</dbReference>
<comment type="similarity">
    <text evidence="2">Belongs to the rad21 family.</text>
</comment>
<reference evidence="7 8" key="1">
    <citation type="journal article" date="2012" name="G3 (Bethesda)">
        <title>Pichia sorbitophila, an interspecies yeast hybrid reveals early steps of genome resolution following polyploidization.</title>
        <authorList>
            <person name="Leh Louis V."/>
            <person name="Despons L."/>
            <person name="Friedrich A."/>
            <person name="Martin T."/>
            <person name="Durrens P."/>
            <person name="Casaregola S."/>
            <person name="Neuveglise C."/>
            <person name="Fairhead C."/>
            <person name="Marck C."/>
            <person name="Cruz J.A."/>
            <person name="Straub M.L."/>
            <person name="Kugler V."/>
            <person name="Sacerdot C."/>
            <person name="Uzunov Z."/>
            <person name="Thierry A."/>
            <person name="Weiss S."/>
            <person name="Bleykasten C."/>
            <person name="De Montigny J."/>
            <person name="Jacques N."/>
            <person name="Jung P."/>
            <person name="Lemaire M."/>
            <person name="Mallet S."/>
            <person name="Morel G."/>
            <person name="Richard G.F."/>
            <person name="Sarkar A."/>
            <person name="Savel G."/>
            <person name="Schacherer J."/>
            <person name="Seret M.L."/>
            <person name="Talla E."/>
            <person name="Samson G."/>
            <person name="Jubin C."/>
            <person name="Poulain J."/>
            <person name="Vacherie B."/>
            <person name="Barbe V."/>
            <person name="Pelletier E."/>
            <person name="Sherman D.J."/>
            <person name="Westhof E."/>
            <person name="Weissenbach J."/>
            <person name="Baret P.V."/>
            <person name="Wincker P."/>
            <person name="Gaillardin C."/>
            <person name="Dujon B."/>
            <person name="Souciet J.L."/>
        </authorList>
    </citation>
    <scope>NUCLEOTIDE SEQUENCE [LARGE SCALE GENOMIC DNA]</scope>
    <source>
        <strain evidence="8">ATCC MYA-4447 / BCRC 22081 / CBS 7064 / NBRC 10061 / NRRL Y-12695</strain>
    </source>
</reference>
<feature type="region of interest" description="Disordered" evidence="4">
    <location>
        <begin position="269"/>
        <end position="294"/>
    </location>
</feature>
<dbReference type="InterPro" id="IPR006910">
    <property type="entry name" value="Rad21_Rec8_N"/>
</dbReference>
<dbReference type="HOGENOM" id="CLU_489354_0_0_1"/>
<dbReference type="GO" id="GO:0003682">
    <property type="term" value="F:chromatin binding"/>
    <property type="evidence" value="ECO:0007669"/>
    <property type="project" value="TreeGrafter"/>
</dbReference>
<feature type="compositionally biased region" description="Polar residues" evidence="4">
    <location>
        <begin position="435"/>
        <end position="444"/>
    </location>
</feature>
<dbReference type="SUPFAM" id="SSF46785">
    <property type="entry name" value="Winged helix' DNA-binding domain"/>
    <property type="match status" value="1"/>
</dbReference>
<keyword evidence="3" id="KW-0539">Nucleus</keyword>
<accession>G8Y2V8</accession>
<evidence type="ECO:0000313" key="7">
    <source>
        <dbReference type="EMBL" id="CCE86119.1"/>
    </source>
</evidence>
<evidence type="ECO:0000259" key="5">
    <source>
        <dbReference type="Pfam" id="PF04824"/>
    </source>
</evidence>
<dbReference type="GO" id="GO:0005634">
    <property type="term" value="C:nucleus"/>
    <property type="evidence" value="ECO:0007669"/>
    <property type="project" value="UniProtKB-SubCell"/>
</dbReference>
<evidence type="ECO:0000259" key="6">
    <source>
        <dbReference type="Pfam" id="PF04825"/>
    </source>
</evidence>
<proteinExistence type="inferred from homology"/>
<dbReference type="GO" id="GO:0007062">
    <property type="term" value="P:sister chromatid cohesion"/>
    <property type="evidence" value="ECO:0007669"/>
    <property type="project" value="InterPro"/>
</dbReference>
<dbReference type="Gene3D" id="1.10.10.580">
    <property type="entry name" value="Structural maintenance of chromosome 1. Chain E"/>
    <property type="match status" value="1"/>
</dbReference>
<dbReference type="Proteomes" id="UP000005222">
    <property type="component" value="Chromosome M"/>
</dbReference>
<dbReference type="PANTHER" id="PTHR12585">
    <property type="entry name" value="SCC1 / RAD21 FAMILY MEMBER"/>
    <property type="match status" value="1"/>
</dbReference>
<evidence type="ECO:0000256" key="4">
    <source>
        <dbReference type="SAM" id="MobiDB-lite"/>
    </source>
</evidence>
<evidence type="ECO:0000313" key="8">
    <source>
        <dbReference type="Proteomes" id="UP000005222"/>
    </source>
</evidence>
<keyword evidence="8" id="KW-1185">Reference proteome</keyword>
<evidence type="ECO:0000256" key="1">
    <source>
        <dbReference type="ARBA" id="ARBA00004123"/>
    </source>
</evidence>
<dbReference type="PANTHER" id="PTHR12585:SF69">
    <property type="entry name" value="FI11703P"/>
    <property type="match status" value="1"/>
</dbReference>
<gene>
    <name evidence="7" type="primary">Piso0_005769</name>
    <name evidence="7" type="ORF">GNLVRS01_PISO0M21946g</name>
</gene>